<dbReference type="Proteomes" id="UP000076927">
    <property type="component" value="Chromosome"/>
</dbReference>
<dbReference type="AlphaFoldDB" id="A0A172THL3"/>
<protein>
    <submittedName>
        <fullName evidence="1">Uncharacterized protein</fullName>
    </submittedName>
</protein>
<dbReference type="PATRIC" id="fig|1178515.4.peg.1876"/>
<proteinExistence type="predicted"/>
<accession>A0A172THL3</accession>
<gene>
    <name evidence="1" type="ORF">SY83_09390</name>
</gene>
<organism evidence="1 2">
    <name type="scientific">Paenibacillus swuensis</name>
    <dbReference type="NCBI Taxonomy" id="1178515"/>
    <lineage>
        <taxon>Bacteria</taxon>
        <taxon>Bacillati</taxon>
        <taxon>Bacillota</taxon>
        <taxon>Bacilli</taxon>
        <taxon>Bacillales</taxon>
        <taxon>Paenibacillaceae</taxon>
        <taxon>Paenibacillus</taxon>
    </lineage>
</organism>
<dbReference type="RefSeq" id="WP_068606004.1">
    <property type="nucleotide sequence ID" value="NZ_CP011388.1"/>
</dbReference>
<sequence length="77" mass="9155">MEAQLNLIHKIGLGISPQQFMDGMQIRTMELSKIPNTKERLLTINENHDWTQEDHKAFLHYYFTKKIINFFPMGFTI</sequence>
<dbReference type="EMBL" id="CP011388">
    <property type="protein sequence ID" value="ANE46452.1"/>
    <property type="molecule type" value="Genomic_DNA"/>
</dbReference>
<evidence type="ECO:0000313" key="1">
    <source>
        <dbReference type="EMBL" id="ANE46452.1"/>
    </source>
</evidence>
<name>A0A172THL3_9BACL</name>
<reference evidence="1 2" key="1">
    <citation type="submission" date="2015-01" db="EMBL/GenBank/DDBJ databases">
        <title>Paenibacillus swuensis/DY6/whole genome sequencing.</title>
        <authorList>
            <person name="Kim M.K."/>
            <person name="Srinivasan S."/>
            <person name="Lee J.-J."/>
        </authorList>
    </citation>
    <scope>NUCLEOTIDE SEQUENCE [LARGE SCALE GENOMIC DNA]</scope>
    <source>
        <strain evidence="1 2">DY6</strain>
    </source>
</reference>
<dbReference type="KEGG" id="pswu:SY83_09390"/>
<evidence type="ECO:0000313" key="2">
    <source>
        <dbReference type="Proteomes" id="UP000076927"/>
    </source>
</evidence>
<keyword evidence="2" id="KW-1185">Reference proteome</keyword>